<reference evidence="2 3" key="1">
    <citation type="submission" date="2024-01" db="EMBL/GenBank/DDBJ databases">
        <title>novel species in genus Adlercreutzia.</title>
        <authorList>
            <person name="Liu X."/>
        </authorList>
    </citation>
    <scope>NUCLEOTIDE SEQUENCE [LARGE SCALE GENOMIC DNA]</scope>
    <source>
        <strain evidence="2 3">R22</strain>
    </source>
</reference>
<organism evidence="2 3">
    <name type="scientific">Adlercreutzia shanghongiae</name>
    <dbReference type="NCBI Taxonomy" id="3111773"/>
    <lineage>
        <taxon>Bacteria</taxon>
        <taxon>Bacillati</taxon>
        <taxon>Actinomycetota</taxon>
        <taxon>Coriobacteriia</taxon>
        <taxon>Eggerthellales</taxon>
        <taxon>Eggerthellaceae</taxon>
        <taxon>Adlercreutzia</taxon>
    </lineage>
</organism>
<dbReference type="Gene3D" id="3.90.550.10">
    <property type="entry name" value="Spore Coat Polysaccharide Biosynthesis Protein SpsA, Chain A"/>
    <property type="match status" value="1"/>
</dbReference>
<name>A0ABU6J195_9ACTN</name>
<feature type="domain" description="Glycosyltransferase 2-like" evidence="1">
    <location>
        <begin position="7"/>
        <end position="133"/>
    </location>
</feature>
<gene>
    <name evidence="2" type="ORF">VJ920_10195</name>
</gene>
<evidence type="ECO:0000313" key="3">
    <source>
        <dbReference type="Proteomes" id="UP001343724"/>
    </source>
</evidence>
<evidence type="ECO:0000313" key="2">
    <source>
        <dbReference type="EMBL" id="MEC4295681.1"/>
    </source>
</evidence>
<protein>
    <submittedName>
        <fullName evidence="2">Glycosyltransferase</fullName>
        <ecNumber evidence="2">2.4.-.-</ecNumber>
    </submittedName>
</protein>
<keyword evidence="2" id="KW-0328">Glycosyltransferase</keyword>
<dbReference type="InterPro" id="IPR001173">
    <property type="entry name" value="Glyco_trans_2-like"/>
</dbReference>
<comment type="caution">
    <text evidence="2">The sequence shown here is derived from an EMBL/GenBank/DDBJ whole genome shotgun (WGS) entry which is preliminary data.</text>
</comment>
<dbReference type="CDD" id="cd00761">
    <property type="entry name" value="Glyco_tranf_GTA_type"/>
    <property type="match status" value="1"/>
</dbReference>
<dbReference type="SUPFAM" id="SSF53448">
    <property type="entry name" value="Nucleotide-diphospho-sugar transferases"/>
    <property type="match status" value="1"/>
</dbReference>
<dbReference type="Pfam" id="PF00535">
    <property type="entry name" value="Glycos_transf_2"/>
    <property type="match status" value="1"/>
</dbReference>
<keyword evidence="2" id="KW-0808">Transferase</keyword>
<dbReference type="PANTHER" id="PTHR22916:SF3">
    <property type="entry name" value="UDP-GLCNAC:BETAGAL BETA-1,3-N-ACETYLGLUCOSAMINYLTRANSFERASE-LIKE PROTEIN 1"/>
    <property type="match status" value="1"/>
</dbReference>
<dbReference type="GO" id="GO:0016757">
    <property type="term" value="F:glycosyltransferase activity"/>
    <property type="evidence" value="ECO:0007669"/>
    <property type="project" value="UniProtKB-KW"/>
</dbReference>
<accession>A0ABU6J195</accession>
<dbReference type="PANTHER" id="PTHR22916">
    <property type="entry name" value="GLYCOSYLTRANSFERASE"/>
    <property type="match status" value="1"/>
</dbReference>
<dbReference type="Proteomes" id="UP001343724">
    <property type="component" value="Unassembled WGS sequence"/>
</dbReference>
<keyword evidence="3" id="KW-1185">Reference proteome</keyword>
<dbReference type="EC" id="2.4.-.-" evidence="2"/>
<dbReference type="InterPro" id="IPR029044">
    <property type="entry name" value="Nucleotide-diphossugar_trans"/>
</dbReference>
<dbReference type="EMBL" id="JAYMFH010000016">
    <property type="protein sequence ID" value="MEC4295681.1"/>
    <property type="molecule type" value="Genomic_DNA"/>
</dbReference>
<sequence length="351" mass="41253">MSQPKVSIVIPTYNVEQYLRECLDSVCRQTLKDIEIICVNDGSTDGSLAIINEYAEKDDRIVVLDGPNGGYGKGMNRGMARATGEYVGIVEPDDYVALAMYEDLYAVASENHLDFVKADFYRFTRAENGDMKLAYNHLDKTDTWYNRVFDPSHEPEALRFIMNTWSGIYRRGFLEEHGIRHHETPGASFQDNGFWIQTFVYAKRAMIIDRPYYRNRRDNPNSSVKDTGKVYCMNVEYDYIEDMLRKDPELWNRFKYLFWVKRYGNYTFTMSRIDPSVYPAYCERFRDDFARARDLGELDEAAFSARQWSDLQTLFSNPSAFGRKVRHRRKVKELYRNSVDRARKFTGRTLR</sequence>
<evidence type="ECO:0000259" key="1">
    <source>
        <dbReference type="Pfam" id="PF00535"/>
    </source>
</evidence>
<proteinExistence type="predicted"/>
<dbReference type="RefSeq" id="WP_326455077.1">
    <property type="nucleotide sequence ID" value="NZ_JAYMFH010000016.1"/>
</dbReference>